<gene>
    <name evidence="4" type="ORF">BQ4739_LOCUS16479</name>
</gene>
<dbReference type="PANTHER" id="PTHR48050:SF13">
    <property type="entry name" value="STEROL 3-BETA-GLUCOSYLTRANSFERASE UGT80A2"/>
    <property type="match status" value="1"/>
</dbReference>
<dbReference type="Proteomes" id="UP000256970">
    <property type="component" value="Unassembled WGS sequence"/>
</dbReference>
<accession>A0A383WES6</accession>
<dbReference type="CDD" id="cd03784">
    <property type="entry name" value="GT1_Gtf-like"/>
    <property type="match status" value="1"/>
</dbReference>
<dbReference type="EMBL" id="FNXT01001248">
    <property type="protein sequence ID" value="SZX76117.1"/>
    <property type="molecule type" value="Genomic_DNA"/>
</dbReference>
<dbReference type="GO" id="GO:0016906">
    <property type="term" value="F:sterol 3-beta-glucosyltransferase activity"/>
    <property type="evidence" value="ECO:0007669"/>
    <property type="project" value="UniProtKB-ARBA"/>
</dbReference>
<name>A0A383WES6_TETOB</name>
<dbReference type="PANTHER" id="PTHR48050">
    <property type="entry name" value="STEROL 3-BETA-GLUCOSYLTRANSFERASE"/>
    <property type="match status" value="1"/>
</dbReference>
<dbReference type="Pfam" id="PF06722">
    <property type="entry name" value="EryCIII-like_C"/>
    <property type="match status" value="1"/>
</dbReference>
<evidence type="ECO:0000256" key="1">
    <source>
        <dbReference type="ARBA" id="ARBA00022679"/>
    </source>
</evidence>
<keyword evidence="5" id="KW-1185">Reference proteome</keyword>
<dbReference type="Gene3D" id="3.40.50.2000">
    <property type="entry name" value="Glycogen Phosphorylase B"/>
    <property type="match status" value="2"/>
</dbReference>
<organism evidence="4 5">
    <name type="scientific">Tetradesmus obliquus</name>
    <name type="common">Green alga</name>
    <name type="synonym">Acutodesmus obliquus</name>
    <dbReference type="NCBI Taxonomy" id="3088"/>
    <lineage>
        <taxon>Eukaryota</taxon>
        <taxon>Viridiplantae</taxon>
        <taxon>Chlorophyta</taxon>
        <taxon>core chlorophytes</taxon>
        <taxon>Chlorophyceae</taxon>
        <taxon>CS clade</taxon>
        <taxon>Sphaeropleales</taxon>
        <taxon>Scenedesmaceae</taxon>
        <taxon>Tetradesmus</taxon>
    </lineage>
</organism>
<dbReference type="InterPro" id="IPR050426">
    <property type="entry name" value="Glycosyltransferase_28"/>
</dbReference>
<dbReference type="InterPro" id="IPR010610">
    <property type="entry name" value="EryCIII-like_C"/>
</dbReference>
<feature type="domain" description="Erythromycin biosynthesis protein CIII-like C-terminal" evidence="3">
    <location>
        <begin position="294"/>
        <end position="387"/>
    </location>
</feature>
<feature type="region of interest" description="Disordered" evidence="2">
    <location>
        <begin position="151"/>
        <end position="201"/>
    </location>
</feature>
<evidence type="ECO:0000259" key="3">
    <source>
        <dbReference type="Pfam" id="PF06722"/>
    </source>
</evidence>
<dbReference type="FunFam" id="3.40.50.2000:FF:000009">
    <property type="entry name" value="Sterol 3-beta-glucosyltransferase UGT80A2"/>
    <property type="match status" value="1"/>
</dbReference>
<protein>
    <recommendedName>
        <fullName evidence="3">Erythromycin biosynthesis protein CIII-like C-terminal domain-containing protein</fullName>
    </recommendedName>
</protein>
<evidence type="ECO:0000256" key="2">
    <source>
        <dbReference type="SAM" id="MobiDB-lite"/>
    </source>
</evidence>
<dbReference type="InterPro" id="IPR002213">
    <property type="entry name" value="UDP_glucos_trans"/>
</dbReference>
<dbReference type="AlphaFoldDB" id="A0A383WES6"/>
<evidence type="ECO:0000313" key="5">
    <source>
        <dbReference type="Proteomes" id="UP000256970"/>
    </source>
</evidence>
<evidence type="ECO:0000313" key="4">
    <source>
        <dbReference type="EMBL" id="SZX76117.1"/>
    </source>
</evidence>
<proteinExistence type="predicted"/>
<keyword evidence="1" id="KW-0808">Transferase</keyword>
<reference evidence="4 5" key="1">
    <citation type="submission" date="2016-10" db="EMBL/GenBank/DDBJ databases">
        <authorList>
            <person name="Cai Z."/>
        </authorList>
    </citation>
    <scope>NUCLEOTIDE SEQUENCE [LARGE SCALE GENOMIC DNA]</scope>
</reference>
<sequence length="408" mass="41795">MPTTAIAHPWARAWGANITEYINAAAEALLRPGFALLALFAPKKSARVKAAVLRRVAAWGNWISTPLLDHTAWWGIADLMTSFRRQLGLPLLSANNSGGALYRVPTTCLFSTALVPRPPDWGSNVTLAGFLSLSDAAARFGAAAAASAAAGSESSNTCGDSDASSSSSDSEAESWTSQPSDQKPDDSSSSSSSSSSSWQPPEELLQFLDAGSPPIYIGFGSMVVQDPQQLLQMVHQAAAALPAAQRILLCTGWSGAAGTAAAAGAASSNAADAAVAMDADGGGSSSTRVLCIKEAPHEWLFPRCSALVHHGGVGTTAAGLRCGKPTVVVPAFGDLFFFADMCHKLGVGPAPIPLPELTADRLLATLQQLVAEHGRYSAAAAGVADQLRCEDGLAAAVASVARALDAAA</sequence>
<dbReference type="SUPFAM" id="SSF53756">
    <property type="entry name" value="UDP-Glycosyltransferase/glycogen phosphorylase"/>
    <property type="match status" value="2"/>
</dbReference>